<evidence type="ECO:0000256" key="1">
    <source>
        <dbReference type="SAM" id="Phobius"/>
    </source>
</evidence>
<feature type="transmembrane region" description="Helical" evidence="1">
    <location>
        <begin position="149"/>
        <end position="170"/>
    </location>
</feature>
<evidence type="ECO:0000313" key="2">
    <source>
        <dbReference type="EMBL" id="TRW49510.1"/>
    </source>
</evidence>
<feature type="transmembrane region" description="Helical" evidence="1">
    <location>
        <begin position="281"/>
        <end position="303"/>
    </location>
</feature>
<feature type="transmembrane region" description="Helical" evidence="1">
    <location>
        <begin position="198"/>
        <end position="217"/>
    </location>
</feature>
<dbReference type="Proteomes" id="UP000320359">
    <property type="component" value="Unassembled WGS sequence"/>
</dbReference>
<protein>
    <submittedName>
        <fullName evidence="2">Uncharacterized protein</fullName>
    </submittedName>
</protein>
<feature type="transmembrane region" description="Helical" evidence="1">
    <location>
        <begin position="32"/>
        <end position="53"/>
    </location>
</feature>
<keyword evidence="3" id="KW-1185">Reference proteome</keyword>
<dbReference type="RefSeq" id="WP_143233932.1">
    <property type="nucleotide sequence ID" value="NZ_VJWL01000001.1"/>
</dbReference>
<comment type="caution">
    <text evidence="2">The sequence shown here is derived from an EMBL/GenBank/DDBJ whole genome shotgun (WGS) entry which is preliminary data.</text>
</comment>
<sequence>MQKLMRVVYQGIAIGGLLCLLLMLSIGEAFVYINELALVLILLLFAVCAYAYVNEIRLLRRHALLAYVFSAQSRTKRFLWDGFITQFIHALVGWGIALSVFVLTLRLTVFEWAALTLGVPIFIALFFALRSHIGRELDARYQRILVTRASLWATVLLIATLLSLLQVFFLEVPDTRHLNLAELTLQHWQAKPETSVVWLGYLVAALDVIYAALWHSLQLASSLPTGLSVGALLGIWLTFLILNGIQIGLVFTLILGLSVLLRRAQGNEAGETGVAGALARLKLGFIIGLLLPALLITGALYVAERSSWWERPQNESAQATPVIAQDPCTRDRLDTDLDRLAEASDARLQQYSVTLEQALERRLRVGLQQAFVHAEPAVDRFLDWNYSIRGQYQQIALLAAASVSEQAFSEKLGERLEQELASMLEPALLALNAQVDAEVATALRGVVTQQERWLQQAQTQVRCELEAISLAPVREQLHQSWVGTGAVGGALAWRLAAGAGTRAASRTGVRRAFAGLFTRAGARAAAAGGGASAGGFCGPMAWLCVPVLVTGSWLAVDYTMVEVDERLHRDNMRRAILDALAHEEERIYQGLREHYMAQLHGVLALMDREQREHFNIWRDGLGREIKETRRESDHP</sequence>
<evidence type="ECO:0000313" key="3">
    <source>
        <dbReference type="Proteomes" id="UP000320359"/>
    </source>
</evidence>
<feature type="transmembrane region" description="Helical" evidence="1">
    <location>
        <begin position="78"/>
        <end position="103"/>
    </location>
</feature>
<dbReference type="AlphaFoldDB" id="A0A552X397"/>
<gene>
    <name evidence="2" type="ORF">FM042_01200</name>
</gene>
<reference evidence="2 3" key="1">
    <citation type="submission" date="2019-07" db="EMBL/GenBank/DDBJ databases">
        <authorList>
            <person name="Yang M."/>
            <person name="Zhao D."/>
            <person name="Xiang H."/>
        </authorList>
    </citation>
    <scope>NUCLEOTIDE SEQUENCE [LARGE SCALE GENOMIC DNA]</scope>
    <source>
        <strain evidence="2 3">IM1326</strain>
    </source>
</reference>
<keyword evidence="1" id="KW-1133">Transmembrane helix</keyword>
<feature type="transmembrane region" description="Helical" evidence="1">
    <location>
        <begin position="229"/>
        <end position="261"/>
    </location>
</feature>
<dbReference type="OrthoDB" id="3199629at2"/>
<name>A0A552X397_9GAMM</name>
<dbReference type="EMBL" id="VJWL01000001">
    <property type="protein sequence ID" value="TRW49510.1"/>
    <property type="molecule type" value="Genomic_DNA"/>
</dbReference>
<proteinExistence type="predicted"/>
<feature type="transmembrane region" description="Helical" evidence="1">
    <location>
        <begin position="7"/>
        <end position="26"/>
    </location>
</feature>
<keyword evidence="1" id="KW-0472">Membrane</keyword>
<feature type="transmembrane region" description="Helical" evidence="1">
    <location>
        <begin position="109"/>
        <end position="129"/>
    </location>
</feature>
<organism evidence="2 3">
    <name type="scientific">Aliidiomarina halalkaliphila</name>
    <dbReference type="NCBI Taxonomy" id="2593535"/>
    <lineage>
        <taxon>Bacteria</taxon>
        <taxon>Pseudomonadati</taxon>
        <taxon>Pseudomonadota</taxon>
        <taxon>Gammaproteobacteria</taxon>
        <taxon>Alteromonadales</taxon>
        <taxon>Idiomarinaceae</taxon>
        <taxon>Aliidiomarina</taxon>
    </lineage>
</organism>
<accession>A0A552X397</accession>
<keyword evidence="1" id="KW-0812">Transmembrane</keyword>